<comment type="caution">
    <text evidence="1">The sequence shown here is derived from an EMBL/GenBank/DDBJ whole genome shotgun (WGS) entry which is preliminary data.</text>
</comment>
<proteinExistence type="predicted"/>
<dbReference type="EMBL" id="JARQZJ010000091">
    <property type="protein sequence ID" value="KAK9883778.1"/>
    <property type="molecule type" value="Genomic_DNA"/>
</dbReference>
<dbReference type="AlphaFoldDB" id="A0AAW1ULW6"/>
<protein>
    <submittedName>
        <fullName evidence="1">Uncharacterized protein</fullName>
    </submittedName>
</protein>
<accession>A0AAW1ULW6</accession>
<name>A0AAW1ULW6_9CUCU</name>
<keyword evidence="2" id="KW-1185">Reference proteome</keyword>
<gene>
    <name evidence="1" type="ORF">WA026_001968</name>
</gene>
<evidence type="ECO:0000313" key="2">
    <source>
        <dbReference type="Proteomes" id="UP001431783"/>
    </source>
</evidence>
<organism evidence="1 2">
    <name type="scientific">Henosepilachna vigintioctopunctata</name>
    <dbReference type="NCBI Taxonomy" id="420089"/>
    <lineage>
        <taxon>Eukaryota</taxon>
        <taxon>Metazoa</taxon>
        <taxon>Ecdysozoa</taxon>
        <taxon>Arthropoda</taxon>
        <taxon>Hexapoda</taxon>
        <taxon>Insecta</taxon>
        <taxon>Pterygota</taxon>
        <taxon>Neoptera</taxon>
        <taxon>Endopterygota</taxon>
        <taxon>Coleoptera</taxon>
        <taxon>Polyphaga</taxon>
        <taxon>Cucujiformia</taxon>
        <taxon>Coccinelloidea</taxon>
        <taxon>Coccinellidae</taxon>
        <taxon>Epilachninae</taxon>
        <taxon>Epilachnini</taxon>
        <taxon>Henosepilachna</taxon>
    </lineage>
</organism>
<sequence length="79" mass="9137">MSTRLSPTMLRSRYDISYVYHRIICTADSVHSPKEAKQLTVQPAGLPALLSTRHVASLGDRSTRAYNKKQYDRYYQFVK</sequence>
<evidence type="ECO:0000313" key="1">
    <source>
        <dbReference type="EMBL" id="KAK9883778.1"/>
    </source>
</evidence>
<dbReference type="Proteomes" id="UP001431783">
    <property type="component" value="Unassembled WGS sequence"/>
</dbReference>
<feature type="non-terminal residue" evidence="1">
    <location>
        <position position="79"/>
    </location>
</feature>
<reference evidence="1 2" key="1">
    <citation type="submission" date="2023-03" db="EMBL/GenBank/DDBJ databases">
        <title>Genome insight into feeding habits of ladybird beetles.</title>
        <authorList>
            <person name="Li H.-S."/>
            <person name="Huang Y.-H."/>
            <person name="Pang H."/>
        </authorList>
    </citation>
    <scope>NUCLEOTIDE SEQUENCE [LARGE SCALE GENOMIC DNA]</scope>
    <source>
        <strain evidence="1">SYSU_2023b</strain>
        <tissue evidence="1">Whole body</tissue>
    </source>
</reference>